<dbReference type="PANTHER" id="PTHR42793:SF1">
    <property type="entry name" value="PEPTIDYL-LYSINE N-ACETYLTRANSFERASE PATZ"/>
    <property type="match status" value="1"/>
</dbReference>
<organism evidence="4 5">
    <name type="scientific">Dongia soli</name>
    <dbReference type="NCBI Taxonomy" id="600628"/>
    <lineage>
        <taxon>Bacteria</taxon>
        <taxon>Pseudomonadati</taxon>
        <taxon>Pseudomonadota</taxon>
        <taxon>Alphaproteobacteria</taxon>
        <taxon>Rhodospirillales</taxon>
        <taxon>Dongiaceae</taxon>
        <taxon>Dongia</taxon>
    </lineage>
</organism>
<keyword evidence="2" id="KW-0547">Nucleotide-binding</keyword>
<dbReference type="EMBL" id="JAXCLW010000003">
    <property type="protein sequence ID" value="MDY0883855.1"/>
    <property type="molecule type" value="Genomic_DNA"/>
</dbReference>
<keyword evidence="2" id="KW-0067">ATP-binding</keyword>
<dbReference type="Pfam" id="PF13380">
    <property type="entry name" value="CoA_binding_2"/>
    <property type="match status" value="1"/>
</dbReference>
<dbReference type="PANTHER" id="PTHR42793">
    <property type="entry name" value="COA BINDING DOMAIN CONTAINING PROTEIN"/>
    <property type="match status" value="1"/>
</dbReference>
<dbReference type="Pfam" id="PF13607">
    <property type="entry name" value="Succ_CoA_lig"/>
    <property type="match status" value="1"/>
</dbReference>
<dbReference type="InterPro" id="IPR003781">
    <property type="entry name" value="CoA-bd"/>
</dbReference>
<evidence type="ECO:0000256" key="1">
    <source>
        <dbReference type="ARBA" id="ARBA00022532"/>
    </source>
</evidence>
<dbReference type="SUPFAM" id="SSF51735">
    <property type="entry name" value="NAD(P)-binding Rossmann-fold domains"/>
    <property type="match status" value="1"/>
</dbReference>
<dbReference type="InterPro" id="IPR011761">
    <property type="entry name" value="ATP-grasp"/>
</dbReference>
<accession>A0ABU5EBV1</accession>
<dbReference type="Proteomes" id="UP001279642">
    <property type="component" value="Unassembled WGS sequence"/>
</dbReference>
<evidence type="ECO:0000256" key="2">
    <source>
        <dbReference type="PROSITE-ProRule" id="PRU00409"/>
    </source>
</evidence>
<keyword evidence="4" id="KW-0436">Ligase</keyword>
<evidence type="ECO:0000313" key="5">
    <source>
        <dbReference type="Proteomes" id="UP001279642"/>
    </source>
</evidence>
<keyword evidence="1" id="KW-0816">Tricarboxylic acid cycle</keyword>
<dbReference type="InterPro" id="IPR016102">
    <property type="entry name" value="Succinyl-CoA_synth-like"/>
</dbReference>
<dbReference type="Gene3D" id="3.30.1490.20">
    <property type="entry name" value="ATP-grasp fold, A domain"/>
    <property type="match status" value="1"/>
</dbReference>
<dbReference type="GO" id="GO:0016874">
    <property type="term" value="F:ligase activity"/>
    <property type="evidence" value="ECO:0007669"/>
    <property type="project" value="UniProtKB-KW"/>
</dbReference>
<dbReference type="Gene3D" id="3.40.50.261">
    <property type="entry name" value="Succinyl-CoA synthetase domains"/>
    <property type="match status" value="2"/>
</dbReference>
<dbReference type="RefSeq" id="WP_320508920.1">
    <property type="nucleotide sequence ID" value="NZ_JAXCLW010000003.1"/>
</dbReference>
<dbReference type="SUPFAM" id="SSF56059">
    <property type="entry name" value="Glutathione synthetase ATP-binding domain-like"/>
    <property type="match status" value="1"/>
</dbReference>
<dbReference type="PROSITE" id="PS50975">
    <property type="entry name" value="ATP_GRASP"/>
    <property type="match status" value="1"/>
</dbReference>
<evidence type="ECO:0000313" key="4">
    <source>
        <dbReference type="EMBL" id="MDY0883855.1"/>
    </source>
</evidence>
<dbReference type="InterPro" id="IPR036291">
    <property type="entry name" value="NAD(P)-bd_dom_sf"/>
</dbReference>
<evidence type="ECO:0000259" key="3">
    <source>
        <dbReference type="PROSITE" id="PS50975"/>
    </source>
</evidence>
<dbReference type="Pfam" id="PF13549">
    <property type="entry name" value="ATP-grasp_5"/>
    <property type="match status" value="1"/>
</dbReference>
<dbReference type="SMART" id="SM00881">
    <property type="entry name" value="CoA_binding"/>
    <property type="match status" value="1"/>
</dbReference>
<gene>
    <name evidence="4" type="ORF">SMD27_13470</name>
</gene>
<dbReference type="Gene3D" id="3.30.470.20">
    <property type="entry name" value="ATP-grasp fold, B domain"/>
    <property type="match status" value="1"/>
</dbReference>
<protein>
    <submittedName>
        <fullName evidence="4">Acetate--CoA ligase family protein</fullName>
    </submittedName>
</protein>
<name>A0ABU5EBV1_9PROT</name>
<dbReference type="InterPro" id="IPR032875">
    <property type="entry name" value="Succ_CoA_lig_flav_dom"/>
</dbReference>
<dbReference type="Gene3D" id="3.40.50.720">
    <property type="entry name" value="NAD(P)-binding Rossmann-like Domain"/>
    <property type="match status" value="1"/>
</dbReference>
<reference evidence="4 5" key="1">
    <citation type="journal article" date="2016" name="Antonie Van Leeuwenhoek">
        <title>Dongia soli sp. nov., isolated from soil from Dokdo, Korea.</title>
        <authorList>
            <person name="Kim D.U."/>
            <person name="Lee H."/>
            <person name="Kim H."/>
            <person name="Kim S.G."/>
            <person name="Ka J.O."/>
        </authorList>
    </citation>
    <scope>NUCLEOTIDE SEQUENCE [LARGE SCALE GENOMIC DNA]</scope>
    <source>
        <strain evidence="4 5">D78</strain>
    </source>
</reference>
<comment type="caution">
    <text evidence="4">The sequence shown here is derived from an EMBL/GenBank/DDBJ whole genome shotgun (WGS) entry which is preliminary data.</text>
</comment>
<dbReference type="SUPFAM" id="SSF52210">
    <property type="entry name" value="Succinyl-CoA synthetase domains"/>
    <property type="match status" value="2"/>
</dbReference>
<sequence>MPAHRLDPLLKPASVALIGASPKPDSVGRGMIIAATAPGTPSRIYLVNPAYQEIDGQRCYPDLASLPEQVDLAVIGVANHRVEAALQEAVAAGARAATLFGSCYLPEDRDPPLTKRLAAIARAAGIPICGANCMGFYHLKFGLRVCGFPPPDWIKPGRIALITHSGTVFSALCHNDKRLRFGLAVSSGQELVTTAADYLDFALAQPDIRCVGLFLETVRDPAGFVKALERARERHVAVVALKVGRTAASAAMAASHSGAVAGNHAAYRALFDRYGVIEVDNLDDFANTLRLFSGLRDLAAGGLASMHDSGGLRELMVDLAEDAGVPFAEISAETQSKLAARLDHGLDPINPLDAWGTGHDYEAAFADMMTALMQDPASALGVLCAETRDGFHLVEGYARAMREAFARSDKPIVISTNIGSAGSDVLAAGLTADGIPVLSGIASTLRVIGKAMTYRDGLRFPPPNPAAAPAGLRQKWQERLTSGEVLSEAESLTLLDDYNIPTLPFALAETASDAASAARRLGFPVVMKTAMPGILHKSDVGGVHLSLQDDDAVAAAYEDLTSRLGAKVLLMPMAARGLELSFGGLRDAQFGPLAMIGAGGTLIEQLSDRQFALAPIDRLSAGRLIERLSLRKLMGGYRGMPAVAKTAVAEAFANFSVMLADLGDLIAECDLNPVIADADGCVAVDALIVPARS</sequence>
<keyword evidence="5" id="KW-1185">Reference proteome</keyword>
<proteinExistence type="predicted"/>
<feature type="domain" description="ATP-grasp" evidence="3">
    <location>
        <begin position="492"/>
        <end position="530"/>
    </location>
</feature>
<dbReference type="InterPro" id="IPR013815">
    <property type="entry name" value="ATP_grasp_subdomain_1"/>
</dbReference>